<dbReference type="CDD" id="cd06163">
    <property type="entry name" value="S2P-M50_PDZ_RseP-like"/>
    <property type="match status" value="1"/>
</dbReference>
<dbReference type="GO" id="GO:0016020">
    <property type="term" value="C:membrane"/>
    <property type="evidence" value="ECO:0007669"/>
    <property type="project" value="UniProtKB-SubCell"/>
</dbReference>
<dbReference type="PANTHER" id="PTHR42837">
    <property type="entry name" value="REGULATOR OF SIGMA-E PROTEASE RSEP"/>
    <property type="match status" value="1"/>
</dbReference>
<organism evidence="13 14">
    <name type="scientific">Dethiosulfovibrio salsuginis</name>
    <dbReference type="NCBI Taxonomy" id="561720"/>
    <lineage>
        <taxon>Bacteria</taxon>
        <taxon>Thermotogati</taxon>
        <taxon>Synergistota</taxon>
        <taxon>Synergistia</taxon>
        <taxon>Synergistales</taxon>
        <taxon>Dethiosulfovibrionaceae</taxon>
        <taxon>Dethiosulfovibrio</taxon>
    </lineage>
</organism>
<evidence type="ECO:0000256" key="2">
    <source>
        <dbReference type="ARBA" id="ARBA00004141"/>
    </source>
</evidence>
<evidence type="ECO:0000256" key="10">
    <source>
        <dbReference type="ARBA" id="ARBA00023136"/>
    </source>
</evidence>
<evidence type="ECO:0000256" key="7">
    <source>
        <dbReference type="ARBA" id="ARBA00022833"/>
    </source>
</evidence>
<dbReference type="NCBIfam" id="TIGR00054">
    <property type="entry name" value="RIP metalloprotease RseP"/>
    <property type="match status" value="1"/>
</dbReference>
<feature type="transmembrane region" description="Helical" evidence="11">
    <location>
        <begin position="267"/>
        <end position="287"/>
    </location>
</feature>
<dbReference type="GO" id="GO:0046872">
    <property type="term" value="F:metal ion binding"/>
    <property type="evidence" value="ECO:0007669"/>
    <property type="project" value="UniProtKB-KW"/>
</dbReference>
<evidence type="ECO:0000313" key="14">
    <source>
        <dbReference type="Proteomes" id="UP000193355"/>
    </source>
</evidence>
<evidence type="ECO:0000313" key="13">
    <source>
        <dbReference type="EMBL" id="SMG08961.1"/>
    </source>
</evidence>
<evidence type="ECO:0000256" key="3">
    <source>
        <dbReference type="ARBA" id="ARBA00007931"/>
    </source>
</evidence>
<proteinExistence type="inferred from homology"/>
<comment type="cofactor">
    <cofactor evidence="1 11">
        <name>Zn(2+)</name>
        <dbReference type="ChEBI" id="CHEBI:29105"/>
    </cofactor>
</comment>
<keyword evidence="11" id="KW-0479">Metal-binding</keyword>
<dbReference type="InterPro" id="IPR036034">
    <property type="entry name" value="PDZ_sf"/>
</dbReference>
<evidence type="ECO:0000256" key="6">
    <source>
        <dbReference type="ARBA" id="ARBA00022801"/>
    </source>
</evidence>
<dbReference type="RefSeq" id="WP_234986058.1">
    <property type="nucleotide sequence ID" value="NZ_FXBB01000001.1"/>
</dbReference>
<evidence type="ECO:0000256" key="11">
    <source>
        <dbReference type="RuleBase" id="RU362031"/>
    </source>
</evidence>
<comment type="subcellular location">
    <subcellularLocation>
        <location evidence="2">Membrane</location>
        <topology evidence="2">Multi-pass membrane protein</topology>
    </subcellularLocation>
</comment>
<keyword evidence="8 11" id="KW-1133">Transmembrane helix</keyword>
<dbReference type="EMBL" id="FXBB01000001">
    <property type="protein sequence ID" value="SMG08961.1"/>
    <property type="molecule type" value="Genomic_DNA"/>
</dbReference>
<keyword evidence="14" id="KW-1185">Reference proteome</keyword>
<dbReference type="InterPro" id="IPR004387">
    <property type="entry name" value="Pept_M50_Zn"/>
</dbReference>
<evidence type="ECO:0000259" key="12">
    <source>
        <dbReference type="PROSITE" id="PS50106"/>
    </source>
</evidence>
<evidence type="ECO:0000256" key="1">
    <source>
        <dbReference type="ARBA" id="ARBA00001947"/>
    </source>
</evidence>
<dbReference type="SUPFAM" id="SSF50156">
    <property type="entry name" value="PDZ domain-like"/>
    <property type="match status" value="1"/>
</dbReference>
<keyword evidence="5 11" id="KW-0812">Transmembrane</keyword>
<dbReference type="Proteomes" id="UP000193355">
    <property type="component" value="Unassembled WGS sequence"/>
</dbReference>
<dbReference type="InterPro" id="IPR001478">
    <property type="entry name" value="PDZ"/>
</dbReference>
<dbReference type="PANTHER" id="PTHR42837:SF2">
    <property type="entry name" value="MEMBRANE METALLOPROTEASE ARASP2, CHLOROPLASTIC-RELATED"/>
    <property type="match status" value="1"/>
</dbReference>
<comment type="similarity">
    <text evidence="3 11">Belongs to the peptidase M50B family.</text>
</comment>
<dbReference type="STRING" id="561720.SAMN06275492_10175"/>
<reference evidence="14" key="1">
    <citation type="submission" date="2017-04" db="EMBL/GenBank/DDBJ databases">
        <authorList>
            <person name="Varghese N."/>
            <person name="Submissions S."/>
        </authorList>
    </citation>
    <scope>NUCLEOTIDE SEQUENCE [LARGE SCALE GENOMIC DNA]</scope>
    <source>
        <strain evidence="14">USBA 82</strain>
    </source>
</reference>
<dbReference type="InterPro" id="IPR008915">
    <property type="entry name" value="Peptidase_M50"/>
</dbReference>
<dbReference type="PROSITE" id="PS50106">
    <property type="entry name" value="PDZ"/>
    <property type="match status" value="1"/>
</dbReference>
<evidence type="ECO:0000256" key="4">
    <source>
        <dbReference type="ARBA" id="ARBA00022670"/>
    </source>
</evidence>
<dbReference type="CDD" id="cd23081">
    <property type="entry name" value="cpPDZ_EcRseP-like"/>
    <property type="match status" value="1"/>
</dbReference>
<evidence type="ECO:0000256" key="9">
    <source>
        <dbReference type="ARBA" id="ARBA00023049"/>
    </source>
</evidence>
<dbReference type="SMART" id="SM00228">
    <property type="entry name" value="PDZ"/>
    <property type="match status" value="1"/>
</dbReference>
<keyword evidence="4 13" id="KW-0645">Protease</keyword>
<keyword evidence="10 11" id="KW-0472">Membrane</keyword>
<dbReference type="InterPro" id="IPR041489">
    <property type="entry name" value="PDZ_6"/>
</dbReference>
<dbReference type="Pfam" id="PF02163">
    <property type="entry name" value="Peptidase_M50"/>
    <property type="match status" value="1"/>
</dbReference>
<keyword evidence="6 11" id="KW-0378">Hydrolase</keyword>
<sequence length="342" mass="37017">MVSILSFVLIIAVCVVIHEYGHYRTAIAMGIQVHEFAFGMGPVIFSKKGKRNIWSVRLFPIGGFVRLAGMEEEESQEVSCPGMGFNEKSPWARLSVLIAGPASNVFLAFLLTALLLGGQGVLNMETPTVGSIMAGYPSDLAGIRPGDVIISVNGESVSDWSSMAQAIRNSPLDDPLALIILREGREINMNVEITDDPVTGFPLLGIQPGRIRYSPLKAINQSMSYTFHMSTAMIKGIGEWIFGKTEVDVSGPIGIASMAGDAAKQGLWPFISFLAIISLNLGIINLFPFPALDGGRIIFILGEIVTGKRLSQAIEGYIHFAGFVLLIGLILFITWQDVMKLL</sequence>
<keyword evidence="7 11" id="KW-0862">Zinc</keyword>
<dbReference type="Pfam" id="PF17820">
    <property type="entry name" value="PDZ_6"/>
    <property type="match status" value="1"/>
</dbReference>
<protein>
    <recommendedName>
        <fullName evidence="11">Zinc metalloprotease</fullName>
        <ecNumber evidence="11">3.4.24.-</ecNumber>
    </recommendedName>
</protein>
<dbReference type="GO" id="GO:0004222">
    <property type="term" value="F:metalloendopeptidase activity"/>
    <property type="evidence" value="ECO:0007669"/>
    <property type="project" value="InterPro"/>
</dbReference>
<feature type="transmembrane region" description="Helical" evidence="11">
    <location>
        <begin position="317"/>
        <end position="335"/>
    </location>
</feature>
<keyword evidence="9 11" id="KW-0482">Metalloprotease</keyword>
<evidence type="ECO:0000256" key="8">
    <source>
        <dbReference type="ARBA" id="ARBA00022989"/>
    </source>
</evidence>
<dbReference type="AlphaFoldDB" id="A0A1X7I3B3"/>
<dbReference type="EC" id="3.4.24.-" evidence="11"/>
<accession>A0A1X7I3B3</accession>
<dbReference type="Gene3D" id="2.30.42.10">
    <property type="match status" value="1"/>
</dbReference>
<evidence type="ECO:0000256" key="5">
    <source>
        <dbReference type="ARBA" id="ARBA00022692"/>
    </source>
</evidence>
<feature type="domain" description="PDZ" evidence="12">
    <location>
        <begin position="129"/>
        <end position="159"/>
    </location>
</feature>
<name>A0A1X7I3B3_9BACT</name>
<dbReference type="GO" id="GO:0006508">
    <property type="term" value="P:proteolysis"/>
    <property type="evidence" value="ECO:0007669"/>
    <property type="project" value="UniProtKB-KW"/>
</dbReference>
<gene>
    <name evidence="13" type="ORF">SAMN06275492_10175</name>
</gene>
<feature type="transmembrane region" description="Helical" evidence="11">
    <location>
        <begin position="94"/>
        <end position="116"/>
    </location>
</feature>